<dbReference type="Gene3D" id="3.40.50.720">
    <property type="entry name" value="NAD(P)-binding Rossmann-like Domain"/>
    <property type="match status" value="1"/>
</dbReference>
<dbReference type="InterPro" id="IPR036291">
    <property type="entry name" value="NAD(P)-bd_dom_sf"/>
</dbReference>
<sequence>MPSPKQIQTSLSTLSSGPSLVVALIGATSGVGSYTARALARTYATQGSKLRVYLVGRNATRGAELLEYAHSTSPGSEWRFLEVKDLSLMSEVDGVVRRIEEVERKEPFQGQARLDALWISPALSPLQETWDKIKTVDAAIGTPAPGTYGVTAVRTNVVFMKTFMFEELAKQHAGKISFTHNFPGLVDGHAFYSDVNPWWALLMWRILKPLLWWYLTPPDNERGGGAYAVGQRGDAKGKVAYANIRKDDTARRVWEHTMNVLEGIDKKNAAA</sequence>
<evidence type="ECO:0000313" key="2">
    <source>
        <dbReference type="EMBL" id="PVH94766.1"/>
    </source>
</evidence>
<gene>
    <name evidence="2" type="ORF">DM02DRAFT_721115</name>
</gene>
<name>A0A2V1D9F2_9PLEO</name>
<dbReference type="OrthoDB" id="2898509at2759"/>
<proteinExistence type="predicted"/>
<evidence type="ECO:0000313" key="3">
    <source>
        <dbReference type="Proteomes" id="UP000244855"/>
    </source>
</evidence>
<dbReference type="PANTHER" id="PTHR47534:SF3">
    <property type="entry name" value="ALCOHOL DEHYDROGENASE-LIKE C-TERMINAL DOMAIN-CONTAINING PROTEIN"/>
    <property type="match status" value="1"/>
</dbReference>
<accession>A0A2V1D9F2</accession>
<evidence type="ECO:0008006" key="4">
    <source>
        <dbReference type="Google" id="ProtNLM"/>
    </source>
</evidence>
<dbReference type="AlphaFoldDB" id="A0A2V1D9F2"/>
<keyword evidence="3" id="KW-1185">Reference proteome</keyword>
<evidence type="ECO:0000256" key="1">
    <source>
        <dbReference type="ARBA" id="ARBA00023002"/>
    </source>
</evidence>
<dbReference type="InterPro" id="IPR052228">
    <property type="entry name" value="Sec_Metab_Biosynth_Oxidored"/>
</dbReference>
<reference evidence="2 3" key="1">
    <citation type="journal article" date="2018" name="Sci. Rep.">
        <title>Comparative genomics provides insights into the lifestyle and reveals functional heterogeneity of dark septate endophytic fungi.</title>
        <authorList>
            <person name="Knapp D.G."/>
            <person name="Nemeth J.B."/>
            <person name="Barry K."/>
            <person name="Hainaut M."/>
            <person name="Henrissat B."/>
            <person name="Johnson J."/>
            <person name="Kuo A."/>
            <person name="Lim J.H.P."/>
            <person name="Lipzen A."/>
            <person name="Nolan M."/>
            <person name="Ohm R.A."/>
            <person name="Tamas L."/>
            <person name="Grigoriev I.V."/>
            <person name="Spatafora J.W."/>
            <person name="Nagy L.G."/>
            <person name="Kovacs G.M."/>
        </authorList>
    </citation>
    <scope>NUCLEOTIDE SEQUENCE [LARGE SCALE GENOMIC DNA]</scope>
    <source>
        <strain evidence="2 3">DSE2036</strain>
    </source>
</reference>
<dbReference type="EMBL" id="KZ805521">
    <property type="protein sequence ID" value="PVH94766.1"/>
    <property type="molecule type" value="Genomic_DNA"/>
</dbReference>
<protein>
    <recommendedName>
        <fullName evidence="4">NAD(P)-binding protein</fullName>
    </recommendedName>
</protein>
<dbReference type="GO" id="GO:0016491">
    <property type="term" value="F:oxidoreductase activity"/>
    <property type="evidence" value="ECO:0007669"/>
    <property type="project" value="UniProtKB-KW"/>
</dbReference>
<organism evidence="2 3">
    <name type="scientific">Periconia macrospinosa</name>
    <dbReference type="NCBI Taxonomy" id="97972"/>
    <lineage>
        <taxon>Eukaryota</taxon>
        <taxon>Fungi</taxon>
        <taxon>Dikarya</taxon>
        <taxon>Ascomycota</taxon>
        <taxon>Pezizomycotina</taxon>
        <taxon>Dothideomycetes</taxon>
        <taxon>Pleosporomycetidae</taxon>
        <taxon>Pleosporales</taxon>
        <taxon>Massarineae</taxon>
        <taxon>Periconiaceae</taxon>
        <taxon>Periconia</taxon>
    </lineage>
</organism>
<dbReference type="SUPFAM" id="SSF51735">
    <property type="entry name" value="NAD(P)-binding Rossmann-fold domains"/>
    <property type="match status" value="1"/>
</dbReference>
<dbReference type="PANTHER" id="PTHR47534">
    <property type="entry name" value="YALI0E05731P"/>
    <property type="match status" value="1"/>
</dbReference>
<dbReference type="STRING" id="97972.A0A2V1D9F2"/>
<keyword evidence="1" id="KW-0560">Oxidoreductase</keyword>
<dbReference type="Proteomes" id="UP000244855">
    <property type="component" value="Unassembled WGS sequence"/>
</dbReference>